<dbReference type="OrthoDB" id="9777593at2"/>
<keyword evidence="3" id="KW-1185">Reference proteome</keyword>
<dbReference type="Gene3D" id="3.40.50.1110">
    <property type="entry name" value="SGNH hydrolase"/>
    <property type="match status" value="1"/>
</dbReference>
<dbReference type="PROSITE" id="PS51257">
    <property type="entry name" value="PROKAR_LIPOPROTEIN"/>
    <property type="match status" value="1"/>
</dbReference>
<sequence>MGRTIFTFTLLLFLTSCSFGEKVADKYNQPVNRKPYGKSMKGKRILLYGDSISSGYYPWYRSALLSLSQAAEVYPAGFSGYTTALLAQDAQLQRIYDYNPDIIICLVGGNDTGEENSVGTFGVTNEPKVEETDLEEDYNRGYFIQSVSHIMRKLESHYSMSESKPFIVFCTPLPQKRSNRFNIFSQPENWLRKRDAVVEACNKYDIKCIDFYNLCDWDFTKEPYFTMPPDLVNNRGIFTMDGLHPNQRGYEDMARIICEEM</sequence>
<evidence type="ECO:0000259" key="1">
    <source>
        <dbReference type="Pfam" id="PF13472"/>
    </source>
</evidence>
<dbReference type="STRING" id="1346286.SAMN05444362_101672"/>
<dbReference type="EMBL" id="FQUC01000001">
    <property type="protein sequence ID" value="SHE59156.1"/>
    <property type="molecule type" value="Genomic_DNA"/>
</dbReference>
<dbReference type="SUPFAM" id="SSF52266">
    <property type="entry name" value="SGNH hydrolase"/>
    <property type="match status" value="1"/>
</dbReference>
<dbReference type="GO" id="GO:0016788">
    <property type="term" value="F:hydrolase activity, acting on ester bonds"/>
    <property type="evidence" value="ECO:0007669"/>
    <property type="project" value="UniProtKB-ARBA"/>
</dbReference>
<dbReference type="PANTHER" id="PTHR30383">
    <property type="entry name" value="THIOESTERASE 1/PROTEASE 1/LYSOPHOSPHOLIPASE L1"/>
    <property type="match status" value="1"/>
</dbReference>
<organism evidence="2 3">
    <name type="scientific">Dysgonomonas macrotermitis</name>
    <dbReference type="NCBI Taxonomy" id="1346286"/>
    <lineage>
        <taxon>Bacteria</taxon>
        <taxon>Pseudomonadati</taxon>
        <taxon>Bacteroidota</taxon>
        <taxon>Bacteroidia</taxon>
        <taxon>Bacteroidales</taxon>
        <taxon>Dysgonomonadaceae</taxon>
        <taxon>Dysgonomonas</taxon>
    </lineage>
</organism>
<dbReference type="RefSeq" id="WP_062175785.1">
    <property type="nucleotide sequence ID" value="NZ_BBXL01000001.1"/>
</dbReference>
<dbReference type="InterPro" id="IPR036514">
    <property type="entry name" value="SGNH_hydro_sf"/>
</dbReference>
<dbReference type="Proteomes" id="UP000184480">
    <property type="component" value="Unassembled WGS sequence"/>
</dbReference>
<gene>
    <name evidence="2" type="ORF">SAMN05444362_101672</name>
</gene>
<evidence type="ECO:0000313" key="2">
    <source>
        <dbReference type="EMBL" id="SHE59156.1"/>
    </source>
</evidence>
<dbReference type="InterPro" id="IPR051532">
    <property type="entry name" value="Ester_Hydrolysis_Enzymes"/>
</dbReference>
<protein>
    <submittedName>
        <fullName evidence="2">Lysophospholipase L1</fullName>
    </submittedName>
</protein>
<name>A0A1M4UQZ9_9BACT</name>
<accession>A0A1M4UQZ9</accession>
<evidence type="ECO:0000313" key="3">
    <source>
        <dbReference type="Proteomes" id="UP000184480"/>
    </source>
</evidence>
<proteinExistence type="predicted"/>
<dbReference type="InterPro" id="IPR013830">
    <property type="entry name" value="SGNH_hydro"/>
</dbReference>
<dbReference type="Pfam" id="PF13472">
    <property type="entry name" value="Lipase_GDSL_2"/>
    <property type="match status" value="1"/>
</dbReference>
<dbReference type="AlphaFoldDB" id="A0A1M4UQZ9"/>
<feature type="domain" description="SGNH hydrolase-type esterase" evidence="1">
    <location>
        <begin position="48"/>
        <end position="251"/>
    </location>
</feature>
<reference evidence="3" key="1">
    <citation type="submission" date="2016-11" db="EMBL/GenBank/DDBJ databases">
        <authorList>
            <person name="Varghese N."/>
            <person name="Submissions S."/>
        </authorList>
    </citation>
    <scope>NUCLEOTIDE SEQUENCE [LARGE SCALE GENOMIC DNA]</scope>
    <source>
        <strain evidence="3">DSM 27370</strain>
    </source>
</reference>